<organism evidence="1 2">
    <name type="scientific">Cutaneotrichosporon cavernicola</name>
    <dbReference type="NCBI Taxonomy" id="279322"/>
    <lineage>
        <taxon>Eukaryota</taxon>
        <taxon>Fungi</taxon>
        <taxon>Dikarya</taxon>
        <taxon>Basidiomycota</taxon>
        <taxon>Agaricomycotina</taxon>
        <taxon>Tremellomycetes</taxon>
        <taxon>Trichosporonales</taxon>
        <taxon>Trichosporonaceae</taxon>
        <taxon>Cutaneotrichosporon</taxon>
    </lineage>
</organism>
<evidence type="ECO:0000313" key="1">
    <source>
        <dbReference type="EMBL" id="BEI90228.1"/>
    </source>
</evidence>
<protein>
    <submittedName>
        <fullName evidence="1">Uncharacterized protein</fullName>
    </submittedName>
</protein>
<accession>A0AA48IIX0</accession>
<sequence>MKLAALALLAVVAAAPAPLQHPIFRVADGCAAHCVIPKAKDAGKLRDIICSREGRRRMLECATCLDAAPEERVEAAMDEYRRVMAACEAELFNE</sequence>
<keyword evidence="2" id="KW-1185">Reference proteome</keyword>
<reference evidence="1" key="1">
    <citation type="journal article" date="2023" name="BMC Genomics">
        <title>Chromosome-level genome assemblies of Cutaneotrichosporon spp. (Trichosporonales, Basidiomycota) reveal imbalanced evolution between nucleotide sequences and chromosome synteny.</title>
        <authorList>
            <person name="Kobayashi Y."/>
            <person name="Kayamori A."/>
            <person name="Aoki K."/>
            <person name="Shiwa Y."/>
            <person name="Matsutani M."/>
            <person name="Fujita N."/>
            <person name="Sugita T."/>
            <person name="Iwasaki W."/>
            <person name="Tanaka N."/>
            <person name="Takashima M."/>
        </authorList>
    </citation>
    <scope>NUCLEOTIDE SEQUENCE</scope>
    <source>
        <strain evidence="1">HIS019</strain>
    </source>
</reference>
<evidence type="ECO:0000313" key="2">
    <source>
        <dbReference type="Proteomes" id="UP001233271"/>
    </source>
</evidence>
<dbReference type="RefSeq" id="XP_060455493.1">
    <property type="nucleotide sequence ID" value="XM_060598728.1"/>
</dbReference>
<dbReference type="EMBL" id="AP028214">
    <property type="protein sequence ID" value="BEI90228.1"/>
    <property type="molecule type" value="Genomic_DNA"/>
</dbReference>
<dbReference type="KEGG" id="ccac:CcaHIS019_0302980"/>
<dbReference type="Proteomes" id="UP001233271">
    <property type="component" value="Chromosome 3"/>
</dbReference>
<dbReference type="GeneID" id="85494098"/>
<gene>
    <name evidence="1" type="ORF">CcaverHIS019_0302980</name>
</gene>
<name>A0AA48IIX0_9TREE</name>
<proteinExistence type="predicted"/>
<dbReference type="AlphaFoldDB" id="A0AA48IIX0"/>